<dbReference type="OrthoDB" id="537915at2759"/>
<feature type="transmembrane region" description="Helical" evidence="8">
    <location>
        <begin position="242"/>
        <end position="261"/>
    </location>
</feature>
<dbReference type="PANTHER" id="PTHR31488">
    <property type="entry name" value="DPY-19-LIKE 1, LIKE (H. SAPIENS)"/>
    <property type="match status" value="1"/>
</dbReference>
<feature type="transmembrane region" description="Helical" evidence="8">
    <location>
        <begin position="211"/>
        <end position="230"/>
    </location>
</feature>
<dbReference type="GO" id="GO:0005637">
    <property type="term" value="C:nuclear inner membrane"/>
    <property type="evidence" value="ECO:0007669"/>
    <property type="project" value="TreeGrafter"/>
</dbReference>
<feature type="transmembrane region" description="Helical" evidence="8">
    <location>
        <begin position="373"/>
        <end position="393"/>
    </location>
</feature>
<keyword evidence="4" id="KW-0808">Transferase</keyword>
<feature type="transmembrane region" description="Helical" evidence="8">
    <location>
        <begin position="651"/>
        <end position="669"/>
    </location>
</feature>
<gene>
    <name evidence="9" type="ORF">cubi_01377</name>
</gene>
<evidence type="ECO:0000256" key="2">
    <source>
        <dbReference type="ARBA" id="ARBA00008744"/>
    </source>
</evidence>
<evidence type="ECO:0000256" key="6">
    <source>
        <dbReference type="ARBA" id="ARBA00022989"/>
    </source>
</evidence>
<proteinExistence type="inferred from homology"/>
<evidence type="ECO:0000256" key="5">
    <source>
        <dbReference type="ARBA" id="ARBA00022692"/>
    </source>
</evidence>
<dbReference type="VEuPathDB" id="CryptoDB:cubi_01377"/>
<comment type="similarity">
    <text evidence="2">Belongs to the dpy-19 family.</text>
</comment>
<name>A0A1J4MG97_9CRYT</name>
<evidence type="ECO:0000313" key="10">
    <source>
        <dbReference type="Proteomes" id="UP000186176"/>
    </source>
</evidence>
<dbReference type="RefSeq" id="XP_028873616.1">
    <property type="nucleotide sequence ID" value="XM_029018389.1"/>
</dbReference>
<feature type="transmembrane region" description="Helical" evidence="8">
    <location>
        <begin position="574"/>
        <end position="592"/>
    </location>
</feature>
<feature type="transmembrane region" description="Helical" evidence="8">
    <location>
        <begin position="42"/>
        <end position="59"/>
    </location>
</feature>
<evidence type="ECO:0000256" key="7">
    <source>
        <dbReference type="ARBA" id="ARBA00023136"/>
    </source>
</evidence>
<evidence type="ECO:0000256" key="1">
    <source>
        <dbReference type="ARBA" id="ARBA00004141"/>
    </source>
</evidence>
<dbReference type="InterPro" id="IPR018732">
    <property type="entry name" value="Dpy-19/Dpy-19-like"/>
</dbReference>
<dbReference type="Proteomes" id="UP000186176">
    <property type="component" value="Unassembled WGS sequence"/>
</dbReference>
<feature type="transmembrane region" description="Helical" evidence="8">
    <location>
        <begin position="344"/>
        <end position="361"/>
    </location>
</feature>
<dbReference type="AlphaFoldDB" id="A0A1J4MG97"/>
<dbReference type="EMBL" id="LRBP01000025">
    <property type="protein sequence ID" value="OII72044.1"/>
    <property type="molecule type" value="Genomic_DNA"/>
</dbReference>
<comment type="subcellular location">
    <subcellularLocation>
        <location evidence="1">Membrane</location>
        <topology evidence="1">Multi-pass membrane protein</topology>
    </subcellularLocation>
</comment>
<keyword evidence="7 8" id="KW-0472">Membrane</keyword>
<dbReference type="Pfam" id="PF10034">
    <property type="entry name" value="Dpy19"/>
    <property type="match status" value="1"/>
</dbReference>
<protein>
    <submittedName>
        <fullName evidence="9">Uncharacterized protein</fullName>
    </submittedName>
</protein>
<feature type="transmembrane region" description="Helical" evidence="8">
    <location>
        <begin position="273"/>
        <end position="306"/>
    </location>
</feature>
<keyword evidence="3" id="KW-0328">Glycosyltransferase</keyword>
<dbReference type="GO" id="GO:0000030">
    <property type="term" value="F:mannosyltransferase activity"/>
    <property type="evidence" value="ECO:0007669"/>
    <property type="project" value="TreeGrafter"/>
</dbReference>
<comment type="caution">
    <text evidence="9">The sequence shown here is derived from an EMBL/GenBank/DDBJ whole genome shotgun (WGS) entry which is preliminary data.</text>
</comment>
<evidence type="ECO:0000256" key="4">
    <source>
        <dbReference type="ARBA" id="ARBA00022679"/>
    </source>
</evidence>
<dbReference type="GeneID" id="39978168"/>
<evidence type="ECO:0000256" key="8">
    <source>
        <dbReference type="SAM" id="Phobius"/>
    </source>
</evidence>
<keyword evidence="6 8" id="KW-1133">Transmembrane helix</keyword>
<evidence type="ECO:0000313" key="9">
    <source>
        <dbReference type="EMBL" id="OII72044.1"/>
    </source>
</evidence>
<sequence>MPYCQFNDDANSKNHIISKDDLIIDSENNSSNLDNRIIFNKTTRMVFFSSIIFSSFLILRHRKILLRSYEEQKMSMFSETAFYFSFYEDIVNSSDNIYNIIKKMIFDDRTEYPDVINSLSRFNIYQEVILGFLYKFLVAFNYKLKFLINVIYSFINGENFLKNVLYNNDSSNKCIFLSTPYNFYFFCVNLILGFGMGILCGTSTYLTGGSYISGLTCMGFLFGNFRLRLLSRISSLPLRENFALPFIWINNMILISIIKYTNNKDSKKKWALLYFTSVILLEFWQFSVFVISTQLLSVYILFLLGYEFSRLKLVLKKLIFVNLIATLTSYLLHFFNYYILLTPLPQIGISILLSIQICKVFSAKIKEPKFSLFYSFSLGIISLIVFFILKFILNPISDHDTHVFDMLKTAVFGEKYANFDTMIYKMGSSEFSFITKEQLEMIKKSGVLFIFLPGTFSILFSILVDTINIKIFKYRPNYTNVNNSSFSYQLEDHSQISDNVSDSPSNFSISSTSTSYSPKSTLTSNQDWSSCFEHSLQDEYLMYTRKNQTSSYEKKNISIFQKLGNPNNENQDTAISFFAIQTIFYCLLAIIISRLRVLALPYIVVISSLSASRYYLQFILNYYKNLLLNIFQIKYYKDKATNSIKKHNNRAVSFVLLAISISILFFSILKFPFSEIKSGFIPENNASSSKSRLIGWINSNLPDYTPILSDMVVGATLRLTTKAKIITHPQYEHIKIRKRTQFMYSISACISIKELYETMEREYKTEYLLLSIYRCAFPKGDKNAITMVHVTNFLDNINHRCNNQEVIFQRTCWRIQLDNQSRYFDLVYRNAHYSLYKRKSLQDLKLFQANIFVEDKSNDFSKFSFKRKLLDWNESWKPWIMNHCMINDVFCPQNIVDYARIIIDIYNIIDVSKLLYEKAISIFPRNSYVMFNYAEFLDYDIGDDPKRIFERYNMSIDLYKQETSKDYNSGIIKGNLSNLINANQSFSLKMILGFILFSEQINGRTEFVINKSLELIFENELIKLISSNFEFMSLFEIIEHLNSNKIVNVDFDMCFVSLAYNTCMISSYLKTIEIESRKLEIMQKIYPSWLIKTVYNKLWIFSKLLDPNNACIIKYWSLFHNNEKNNIDFIYSFFLE</sequence>
<feature type="transmembrane region" description="Helical" evidence="8">
    <location>
        <begin position="183"/>
        <end position="205"/>
    </location>
</feature>
<reference evidence="9 10" key="1">
    <citation type="submission" date="2016-10" db="EMBL/GenBank/DDBJ databases">
        <title>Reductive evolution of mitochondrial metabolism and differential evolution of invasion-related proteins in Cryptosporidium.</title>
        <authorList>
            <person name="Liu S."/>
            <person name="Roellig D.M."/>
            <person name="Guo Y."/>
            <person name="Li N."/>
            <person name="Frace M.A."/>
            <person name="Tang K."/>
            <person name="Zhang L."/>
            <person name="Feng Y."/>
            <person name="Xiao L."/>
        </authorList>
    </citation>
    <scope>NUCLEOTIDE SEQUENCE [LARGE SCALE GENOMIC DNA]</scope>
    <source>
        <strain evidence="9">39726</strain>
    </source>
</reference>
<keyword evidence="5 8" id="KW-0812">Transmembrane</keyword>
<organism evidence="9 10">
    <name type="scientific">Cryptosporidium ubiquitum</name>
    <dbReference type="NCBI Taxonomy" id="857276"/>
    <lineage>
        <taxon>Eukaryota</taxon>
        <taxon>Sar</taxon>
        <taxon>Alveolata</taxon>
        <taxon>Apicomplexa</taxon>
        <taxon>Conoidasida</taxon>
        <taxon>Coccidia</taxon>
        <taxon>Eucoccidiorida</taxon>
        <taxon>Eimeriorina</taxon>
        <taxon>Cryptosporidiidae</taxon>
        <taxon>Cryptosporidium</taxon>
    </lineage>
</organism>
<dbReference type="PANTHER" id="PTHR31488:SF1">
    <property type="entry name" value="C-MANNOSYLTRANSFERASE DPY19L1"/>
    <property type="match status" value="1"/>
</dbReference>
<feature type="transmembrane region" description="Helical" evidence="8">
    <location>
        <begin position="446"/>
        <end position="467"/>
    </location>
</feature>
<keyword evidence="10" id="KW-1185">Reference proteome</keyword>
<evidence type="ECO:0000256" key="3">
    <source>
        <dbReference type="ARBA" id="ARBA00022676"/>
    </source>
</evidence>
<feature type="transmembrane region" description="Helical" evidence="8">
    <location>
        <begin position="318"/>
        <end position="338"/>
    </location>
</feature>
<accession>A0A1J4MG97</accession>